<evidence type="ECO:0008006" key="4">
    <source>
        <dbReference type="Google" id="ProtNLM"/>
    </source>
</evidence>
<organism evidence="2 3">
    <name type="scientific">Rhodocytophaga rosea</name>
    <dbReference type="NCBI Taxonomy" id="2704465"/>
    <lineage>
        <taxon>Bacteria</taxon>
        <taxon>Pseudomonadati</taxon>
        <taxon>Bacteroidota</taxon>
        <taxon>Cytophagia</taxon>
        <taxon>Cytophagales</taxon>
        <taxon>Rhodocytophagaceae</taxon>
        <taxon>Rhodocytophaga</taxon>
    </lineage>
</organism>
<name>A0A6C0GQ07_9BACT</name>
<evidence type="ECO:0000256" key="1">
    <source>
        <dbReference type="SAM" id="SignalP"/>
    </source>
</evidence>
<sequence length="174" mass="19302">MKQLIVLFACIFTLGIGSVHAQQKEWAIGLRLGDPSGLNIKKYFGKNNAFDLSIGSYGNFYGRGRSYRSGYYGNAGIAIMGNYLWQKNIPNANGLTWYYGLGGMFSSRRYYVYDSSKRVYSSNVALGATATIGLEYFIPNTPISFFGDVSAYVEIVPAPFWINLPLGIGGRFNF</sequence>
<accession>A0A6C0GQ07</accession>
<dbReference type="Proteomes" id="UP000480178">
    <property type="component" value="Chromosome"/>
</dbReference>
<dbReference type="KEGG" id="rhoz:GXP67_27530"/>
<proteinExistence type="predicted"/>
<keyword evidence="1" id="KW-0732">Signal</keyword>
<keyword evidence="3" id="KW-1185">Reference proteome</keyword>
<dbReference type="AlphaFoldDB" id="A0A6C0GQ07"/>
<dbReference type="EMBL" id="CP048222">
    <property type="protein sequence ID" value="QHT70131.1"/>
    <property type="molecule type" value="Genomic_DNA"/>
</dbReference>
<feature type="signal peptide" evidence="1">
    <location>
        <begin position="1"/>
        <end position="21"/>
    </location>
</feature>
<protein>
    <recommendedName>
        <fullName evidence="4">DUF3575 domain-containing protein</fullName>
    </recommendedName>
</protein>
<dbReference type="RefSeq" id="WP_162446114.1">
    <property type="nucleotide sequence ID" value="NZ_CP048222.1"/>
</dbReference>
<reference evidence="2 3" key="1">
    <citation type="submission" date="2020-01" db="EMBL/GenBank/DDBJ databases">
        <authorList>
            <person name="Kim M.K."/>
        </authorList>
    </citation>
    <scope>NUCLEOTIDE SEQUENCE [LARGE SCALE GENOMIC DNA]</scope>
    <source>
        <strain evidence="2 3">172606-1</strain>
    </source>
</reference>
<evidence type="ECO:0000313" key="2">
    <source>
        <dbReference type="EMBL" id="QHT70131.1"/>
    </source>
</evidence>
<gene>
    <name evidence="2" type="ORF">GXP67_27530</name>
</gene>
<feature type="chain" id="PRO_5025668374" description="DUF3575 domain-containing protein" evidence="1">
    <location>
        <begin position="22"/>
        <end position="174"/>
    </location>
</feature>
<evidence type="ECO:0000313" key="3">
    <source>
        <dbReference type="Proteomes" id="UP000480178"/>
    </source>
</evidence>